<gene>
    <name evidence="9" type="ORF">IMSHALPRED_008558</name>
</gene>
<comment type="caution">
    <text evidence="9">The sequence shown here is derived from an EMBL/GenBank/DDBJ whole genome shotgun (WGS) entry which is preliminary data.</text>
</comment>
<feature type="transmembrane region" description="Helical" evidence="7">
    <location>
        <begin position="171"/>
        <end position="193"/>
    </location>
</feature>
<proteinExistence type="inferred from homology"/>
<accession>A0A8H3FXU1</accession>
<feature type="compositionally biased region" description="Basic and acidic residues" evidence="6">
    <location>
        <begin position="399"/>
        <end position="416"/>
    </location>
</feature>
<dbReference type="AlphaFoldDB" id="A0A8H3FXU1"/>
<evidence type="ECO:0000256" key="2">
    <source>
        <dbReference type="ARBA" id="ARBA00022692"/>
    </source>
</evidence>
<evidence type="ECO:0000256" key="4">
    <source>
        <dbReference type="ARBA" id="ARBA00023136"/>
    </source>
</evidence>
<feature type="region of interest" description="Disordered" evidence="6">
    <location>
        <begin position="281"/>
        <end position="325"/>
    </location>
</feature>
<feature type="region of interest" description="Disordered" evidence="6">
    <location>
        <begin position="372"/>
        <end position="425"/>
    </location>
</feature>
<sequence>MIALTAIAVALRFVSRRLSKARLRWDDWLILIALVNSPRATLSDHATNSHKKPLAWIPSILMIYCVQHFNFGKHLQWATASDIRNFWIYLYASEIIYPISVVLIKCSILSLLYRIFHVPRFKLYAATIGVSVIFWGVTTVAIAIFYCNPINAYWDTQITNKACLNTLRSSLGIQISNIILDVIIMILPLPYLWRSHIPLSSQKAGLLLVFTLGGLVVVAASLRLNNIIVYQHSADFTYDLVDLGVWTAVETNTGILCACVAAMQPLLDFATFGILDTERSPPHTAGRVARPSPEPHFPRRQSRWSFKQWPRHNTAPADLGSGGRKPILNIIRRGRHTATSSWGFNQPFPPNFLDEPLPAAPDIIRETVKNGYQTESKSRSADQPKPPDPLNHPMPIHNRRTEKEYDVERAQAERPTKNRLAGRSRFNTFDDVDNIARAERSRSMRRRMERAGWPMAGERRSWI</sequence>
<dbReference type="EMBL" id="CAJPDT010000060">
    <property type="protein sequence ID" value="CAF9931199.1"/>
    <property type="molecule type" value="Genomic_DNA"/>
</dbReference>
<keyword evidence="4 7" id="KW-0472">Membrane</keyword>
<evidence type="ECO:0000256" key="1">
    <source>
        <dbReference type="ARBA" id="ARBA00004141"/>
    </source>
</evidence>
<keyword evidence="2 7" id="KW-0812">Transmembrane</keyword>
<dbReference type="GO" id="GO:0016020">
    <property type="term" value="C:membrane"/>
    <property type="evidence" value="ECO:0007669"/>
    <property type="project" value="UniProtKB-SubCell"/>
</dbReference>
<evidence type="ECO:0000256" key="6">
    <source>
        <dbReference type="SAM" id="MobiDB-lite"/>
    </source>
</evidence>
<feature type="transmembrane region" description="Helical" evidence="7">
    <location>
        <begin position="95"/>
        <end position="116"/>
    </location>
</feature>
<dbReference type="InterPro" id="IPR052337">
    <property type="entry name" value="SAT4-like"/>
</dbReference>
<dbReference type="Pfam" id="PF20684">
    <property type="entry name" value="Fung_rhodopsin"/>
    <property type="match status" value="1"/>
</dbReference>
<feature type="domain" description="Rhodopsin" evidence="8">
    <location>
        <begin position="11"/>
        <end position="267"/>
    </location>
</feature>
<dbReference type="PANTHER" id="PTHR33048:SF47">
    <property type="entry name" value="INTEGRAL MEMBRANE PROTEIN-RELATED"/>
    <property type="match status" value="1"/>
</dbReference>
<dbReference type="Proteomes" id="UP000664534">
    <property type="component" value="Unassembled WGS sequence"/>
</dbReference>
<comment type="similarity">
    <text evidence="5">Belongs to the SAT4 family.</text>
</comment>
<evidence type="ECO:0000313" key="9">
    <source>
        <dbReference type="EMBL" id="CAF9931199.1"/>
    </source>
</evidence>
<name>A0A8H3FXU1_9LECA</name>
<organism evidence="9 10">
    <name type="scientific">Imshaugia aleurites</name>
    <dbReference type="NCBI Taxonomy" id="172621"/>
    <lineage>
        <taxon>Eukaryota</taxon>
        <taxon>Fungi</taxon>
        <taxon>Dikarya</taxon>
        <taxon>Ascomycota</taxon>
        <taxon>Pezizomycotina</taxon>
        <taxon>Lecanoromycetes</taxon>
        <taxon>OSLEUM clade</taxon>
        <taxon>Lecanoromycetidae</taxon>
        <taxon>Lecanorales</taxon>
        <taxon>Lecanorineae</taxon>
        <taxon>Parmeliaceae</taxon>
        <taxon>Imshaugia</taxon>
    </lineage>
</organism>
<reference evidence="9" key="1">
    <citation type="submission" date="2021-03" db="EMBL/GenBank/DDBJ databases">
        <authorList>
            <person name="Tagirdzhanova G."/>
        </authorList>
    </citation>
    <scope>NUCLEOTIDE SEQUENCE</scope>
</reference>
<keyword evidence="10" id="KW-1185">Reference proteome</keyword>
<evidence type="ECO:0000256" key="5">
    <source>
        <dbReference type="ARBA" id="ARBA00038359"/>
    </source>
</evidence>
<evidence type="ECO:0000313" key="10">
    <source>
        <dbReference type="Proteomes" id="UP000664534"/>
    </source>
</evidence>
<dbReference type="PANTHER" id="PTHR33048">
    <property type="entry name" value="PTH11-LIKE INTEGRAL MEMBRANE PROTEIN (AFU_ORTHOLOGUE AFUA_5G11245)"/>
    <property type="match status" value="1"/>
</dbReference>
<evidence type="ECO:0000256" key="3">
    <source>
        <dbReference type="ARBA" id="ARBA00022989"/>
    </source>
</evidence>
<keyword evidence="3 7" id="KW-1133">Transmembrane helix</keyword>
<dbReference type="OrthoDB" id="10017208at2759"/>
<evidence type="ECO:0000256" key="7">
    <source>
        <dbReference type="SAM" id="Phobius"/>
    </source>
</evidence>
<feature type="transmembrane region" description="Helical" evidence="7">
    <location>
        <begin position="205"/>
        <end position="224"/>
    </location>
</feature>
<protein>
    <recommendedName>
        <fullName evidence="8">Rhodopsin domain-containing protein</fullName>
    </recommendedName>
</protein>
<evidence type="ECO:0000259" key="8">
    <source>
        <dbReference type="Pfam" id="PF20684"/>
    </source>
</evidence>
<feature type="transmembrane region" description="Helical" evidence="7">
    <location>
        <begin position="123"/>
        <end position="146"/>
    </location>
</feature>
<dbReference type="InterPro" id="IPR049326">
    <property type="entry name" value="Rhodopsin_dom_fungi"/>
</dbReference>
<comment type="subcellular location">
    <subcellularLocation>
        <location evidence="1">Membrane</location>
        <topology evidence="1">Multi-pass membrane protein</topology>
    </subcellularLocation>
</comment>